<proteinExistence type="predicted"/>
<dbReference type="EMBL" id="AMCI01007921">
    <property type="protein sequence ID" value="EJW91837.1"/>
    <property type="molecule type" value="Genomic_DNA"/>
</dbReference>
<reference evidence="1" key="1">
    <citation type="journal article" date="2012" name="PLoS ONE">
        <title>Gene sets for utilization of primary and secondary nutrition supplies in the distal gut of endangered iberian lynx.</title>
        <authorList>
            <person name="Alcaide M."/>
            <person name="Messina E."/>
            <person name="Richter M."/>
            <person name="Bargiela R."/>
            <person name="Peplies J."/>
            <person name="Huws S.A."/>
            <person name="Newbold C.J."/>
            <person name="Golyshin P.N."/>
            <person name="Simon M.A."/>
            <person name="Lopez G."/>
            <person name="Yakimov M.M."/>
            <person name="Ferrer M."/>
        </authorList>
    </citation>
    <scope>NUCLEOTIDE SEQUENCE</scope>
</reference>
<comment type="caution">
    <text evidence="1">The sequence shown here is derived from an EMBL/GenBank/DDBJ whole genome shotgun (WGS) entry which is preliminary data.</text>
</comment>
<protein>
    <submittedName>
        <fullName evidence="1">Uncharacterized protein</fullName>
    </submittedName>
</protein>
<organism evidence="1">
    <name type="scientific">gut metagenome</name>
    <dbReference type="NCBI Taxonomy" id="749906"/>
    <lineage>
        <taxon>unclassified sequences</taxon>
        <taxon>metagenomes</taxon>
        <taxon>organismal metagenomes</taxon>
    </lineage>
</organism>
<dbReference type="AlphaFoldDB" id="J9FQH5"/>
<name>J9FQH5_9ZZZZ</name>
<sequence length="55" mass="6235">MGSCSAMNGNSFCPSFFNHLSIFDSINMIFIPPNSNFNSNWYTYGFNDGFCNFVD</sequence>
<evidence type="ECO:0000313" key="1">
    <source>
        <dbReference type="EMBL" id="EJW91837.1"/>
    </source>
</evidence>
<accession>J9FQH5</accession>
<gene>
    <name evidence="1" type="ORF">EVA_20056</name>
</gene>